<accession>A0A103Y9T5</accession>
<dbReference type="Gramene" id="KVI05139">
    <property type="protein sequence ID" value="KVI05139"/>
    <property type="gene ID" value="Ccrd_016534"/>
</dbReference>
<keyword evidence="2" id="KW-0378">Hydrolase</keyword>
<organism evidence="2 3">
    <name type="scientific">Cynara cardunculus var. scolymus</name>
    <name type="common">Globe artichoke</name>
    <name type="synonym">Cynara scolymus</name>
    <dbReference type="NCBI Taxonomy" id="59895"/>
    <lineage>
        <taxon>Eukaryota</taxon>
        <taxon>Viridiplantae</taxon>
        <taxon>Streptophyta</taxon>
        <taxon>Embryophyta</taxon>
        <taxon>Tracheophyta</taxon>
        <taxon>Spermatophyta</taxon>
        <taxon>Magnoliopsida</taxon>
        <taxon>eudicotyledons</taxon>
        <taxon>Gunneridae</taxon>
        <taxon>Pentapetalae</taxon>
        <taxon>asterids</taxon>
        <taxon>campanulids</taxon>
        <taxon>Asterales</taxon>
        <taxon>Asteraceae</taxon>
        <taxon>Carduoideae</taxon>
        <taxon>Cardueae</taxon>
        <taxon>Carduinae</taxon>
        <taxon>Cynara</taxon>
    </lineage>
</organism>
<evidence type="ECO:0000259" key="1">
    <source>
        <dbReference type="Pfam" id="PF03372"/>
    </source>
</evidence>
<keyword evidence="3" id="KW-1185">Reference proteome</keyword>
<dbReference type="STRING" id="59895.A0A103Y9T5"/>
<keyword evidence="2" id="KW-0540">Nuclease</keyword>
<dbReference type="OMA" id="QVYTYVP"/>
<dbReference type="PANTHER" id="PTHR12121:SF68">
    <property type="entry name" value="CARBON CATABOLITE REPRESSOR PROTEIN 4 HOMOLOG 4-RELATED"/>
    <property type="match status" value="1"/>
</dbReference>
<dbReference type="GO" id="GO:0000175">
    <property type="term" value="F:3'-5'-RNA exonuclease activity"/>
    <property type="evidence" value="ECO:0007669"/>
    <property type="project" value="TreeGrafter"/>
</dbReference>
<dbReference type="SUPFAM" id="SSF56219">
    <property type="entry name" value="DNase I-like"/>
    <property type="match status" value="1"/>
</dbReference>
<dbReference type="InterPro" id="IPR036691">
    <property type="entry name" value="Endo/exonu/phosph_ase_sf"/>
</dbReference>
<dbReference type="InterPro" id="IPR050410">
    <property type="entry name" value="CCR4/nocturin_mRNA_transcr"/>
</dbReference>
<evidence type="ECO:0000313" key="3">
    <source>
        <dbReference type="Proteomes" id="UP000243975"/>
    </source>
</evidence>
<keyword evidence="2" id="KW-0255">Endonuclease</keyword>
<sequence>MLLKSGFLLHSRIPLISSTFWTSYPSSLTSSTISEFTSMVFMLKVCMRKMSTTDMATATPVYPKFIPVEQSEITSVSKSDGFKFRVVSYNILAQVYVKSSKFPYSPAPCLKWKARSSVVLDVLKSLDADILCLQKKGLMIIGIAIFKLELIVEERIDYNDLANLILDEPSRVEQKKALDTNNKEQGKTQGDLGDPNDPYVRLKRDCVGIMAAFKFKNPCQHYVIVANTHLYWDPEWADVKLAQAKYLLSRVAQFKKMVSEKFECTPSVLIAGDFNSVPGDKVYEYLLSGGSMVVPLPECSEDVPVPLCSVYAYTRGEPPFTNCTPGFTGTLDYILFSPSEGIEPVGYLELPVAESPDVKGGLPNYYHPSDHLPIGADFAVV</sequence>
<proteinExistence type="predicted"/>
<dbReference type="GO" id="GO:0004519">
    <property type="term" value="F:endonuclease activity"/>
    <property type="evidence" value="ECO:0007669"/>
    <property type="project" value="UniProtKB-KW"/>
</dbReference>
<feature type="domain" description="Endonuclease/exonuclease/phosphatase" evidence="1">
    <location>
        <begin position="265"/>
        <end position="371"/>
    </location>
</feature>
<comment type="caution">
    <text evidence="2">The sequence shown here is derived from an EMBL/GenBank/DDBJ whole genome shotgun (WGS) entry which is preliminary data.</text>
</comment>
<name>A0A103Y9T5_CYNCS</name>
<dbReference type="Gene3D" id="3.60.10.10">
    <property type="entry name" value="Endonuclease/exonuclease/phosphatase"/>
    <property type="match status" value="1"/>
</dbReference>
<gene>
    <name evidence="2" type="ORF">Ccrd_016534</name>
</gene>
<dbReference type="Proteomes" id="UP000243975">
    <property type="component" value="Unassembled WGS sequence"/>
</dbReference>
<evidence type="ECO:0000313" key="2">
    <source>
        <dbReference type="EMBL" id="KVI05139.1"/>
    </source>
</evidence>
<dbReference type="EMBL" id="LEKV01001887">
    <property type="protein sequence ID" value="KVI05139.1"/>
    <property type="molecule type" value="Genomic_DNA"/>
</dbReference>
<dbReference type="AlphaFoldDB" id="A0A103Y9T5"/>
<reference evidence="2 3" key="1">
    <citation type="journal article" date="2016" name="Sci. Rep.">
        <title>The genome sequence of the outbreeding globe artichoke constructed de novo incorporating a phase-aware low-pass sequencing strategy of F1 progeny.</title>
        <authorList>
            <person name="Scaglione D."/>
            <person name="Reyes-Chin-Wo S."/>
            <person name="Acquadro A."/>
            <person name="Froenicke L."/>
            <person name="Portis E."/>
            <person name="Beitel C."/>
            <person name="Tirone M."/>
            <person name="Mauro R."/>
            <person name="Lo Monaco A."/>
            <person name="Mauromicale G."/>
            <person name="Faccioli P."/>
            <person name="Cattivelli L."/>
            <person name="Rieseberg L."/>
            <person name="Michelmore R."/>
            <person name="Lanteri S."/>
        </authorList>
    </citation>
    <scope>NUCLEOTIDE SEQUENCE [LARGE SCALE GENOMIC DNA]</scope>
    <source>
        <strain evidence="2">2C</strain>
    </source>
</reference>
<protein>
    <submittedName>
        <fullName evidence="2">Endonuclease/exonuclease/phosphatase</fullName>
    </submittedName>
</protein>
<dbReference type="Pfam" id="PF03372">
    <property type="entry name" value="Exo_endo_phos"/>
    <property type="match status" value="1"/>
</dbReference>
<dbReference type="PANTHER" id="PTHR12121">
    <property type="entry name" value="CARBON CATABOLITE REPRESSOR PROTEIN 4"/>
    <property type="match status" value="1"/>
</dbReference>
<dbReference type="InterPro" id="IPR005135">
    <property type="entry name" value="Endo/exonuclease/phosphatase"/>
</dbReference>